<dbReference type="VEuPathDB" id="VectorBase:ADAR2_008432"/>
<name>A0A087ZFP2_ANODA</name>
<feature type="region of interest" description="Disordered" evidence="3">
    <location>
        <begin position="1031"/>
        <end position="1054"/>
    </location>
</feature>
<dbReference type="Gene3D" id="1.25.10.10">
    <property type="entry name" value="Leucine-rich Repeat Variant"/>
    <property type="match status" value="3"/>
</dbReference>
<evidence type="ECO:0000256" key="3">
    <source>
        <dbReference type="SAM" id="MobiDB-lite"/>
    </source>
</evidence>
<feature type="compositionally biased region" description="Low complexity" evidence="3">
    <location>
        <begin position="823"/>
        <end position="834"/>
    </location>
</feature>
<accession>A0A087ZFP2</accession>
<evidence type="ECO:0000313" key="4">
    <source>
        <dbReference type="EnsemblMetazoa" id="ADAC008217-PA"/>
    </source>
</evidence>
<feature type="compositionally biased region" description="Low complexity" evidence="3">
    <location>
        <begin position="615"/>
        <end position="647"/>
    </location>
</feature>
<evidence type="ECO:0000256" key="1">
    <source>
        <dbReference type="ARBA" id="ARBA00007347"/>
    </source>
</evidence>
<dbReference type="GO" id="GO:0005929">
    <property type="term" value="C:cilium"/>
    <property type="evidence" value="ECO:0007669"/>
    <property type="project" value="TreeGrafter"/>
</dbReference>
<dbReference type="InterPro" id="IPR013892">
    <property type="entry name" value="Cyt_c_biogenesis_Cmc1-like"/>
</dbReference>
<keyword evidence="2" id="KW-1015">Disulfide bond</keyword>
<dbReference type="Pfam" id="PF12348">
    <property type="entry name" value="CLASP_N"/>
    <property type="match status" value="1"/>
</dbReference>
<dbReference type="EnsemblMetazoa" id="ADAC008217-RA">
    <property type="protein sequence ID" value="ADAC008217-PA"/>
    <property type="gene ID" value="ADAC008217"/>
</dbReference>
<feature type="compositionally biased region" description="Pro residues" evidence="3">
    <location>
        <begin position="691"/>
        <end position="704"/>
    </location>
</feature>
<dbReference type="VEuPathDB" id="VectorBase:ADAC008217"/>
<keyword evidence="5" id="KW-1185">Reference proteome</keyword>
<feature type="compositionally biased region" description="Polar residues" evidence="3">
    <location>
        <begin position="561"/>
        <end position="577"/>
    </location>
</feature>
<feature type="region of interest" description="Disordered" evidence="3">
    <location>
        <begin position="407"/>
        <end position="433"/>
    </location>
</feature>
<dbReference type="PANTHER" id="PTHR21567:SF87">
    <property type="entry name" value="CRESCERIN-LIKE PROTEIN CHE-12"/>
    <property type="match status" value="1"/>
</dbReference>
<feature type="region of interest" description="Disordered" evidence="3">
    <location>
        <begin position="364"/>
        <end position="389"/>
    </location>
</feature>
<dbReference type="SMART" id="SM01349">
    <property type="entry name" value="TOG"/>
    <property type="match status" value="1"/>
</dbReference>
<feature type="region of interest" description="Disordered" evidence="3">
    <location>
        <begin position="1766"/>
        <end position="1790"/>
    </location>
</feature>
<feature type="compositionally biased region" description="Low complexity" evidence="3">
    <location>
        <begin position="478"/>
        <end position="547"/>
    </location>
</feature>
<feature type="compositionally biased region" description="Low complexity" evidence="3">
    <location>
        <begin position="1406"/>
        <end position="1417"/>
    </location>
</feature>
<comment type="similarity">
    <text evidence="1">Belongs to the CMC family.</text>
</comment>
<feature type="region of interest" description="Disordered" evidence="3">
    <location>
        <begin position="926"/>
        <end position="981"/>
    </location>
</feature>
<organism evidence="4 5">
    <name type="scientific">Anopheles darlingi</name>
    <name type="common">Mosquito</name>
    <dbReference type="NCBI Taxonomy" id="43151"/>
    <lineage>
        <taxon>Eukaryota</taxon>
        <taxon>Metazoa</taxon>
        <taxon>Ecdysozoa</taxon>
        <taxon>Arthropoda</taxon>
        <taxon>Hexapoda</taxon>
        <taxon>Insecta</taxon>
        <taxon>Pterygota</taxon>
        <taxon>Neoptera</taxon>
        <taxon>Endopterygota</taxon>
        <taxon>Diptera</taxon>
        <taxon>Nematocera</taxon>
        <taxon>Culicoidea</taxon>
        <taxon>Culicidae</taxon>
        <taxon>Anophelinae</taxon>
        <taxon>Anopheles</taxon>
    </lineage>
</organism>
<dbReference type="InterPro" id="IPR011989">
    <property type="entry name" value="ARM-like"/>
</dbReference>
<feature type="region of interest" description="Disordered" evidence="3">
    <location>
        <begin position="1354"/>
        <end position="1475"/>
    </location>
</feature>
<dbReference type="InterPro" id="IPR024395">
    <property type="entry name" value="CLASP_N_dom"/>
</dbReference>
<evidence type="ECO:0000313" key="5">
    <source>
        <dbReference type="Proteomes" id="UP000000673"/>
    </source>
</evidence>
<dbReference type="GO" id="GO:0008017">
    <property type="term" value="F:microtubule binding"/>
    <property type="evidence" value="ECO:0007669"/>
    <property type="project" value="TreeGrafter"/>
</dbReference>
<feature type="compositionally biased region" description="Basic and acidic residues" evidence="3">
    <location>
        <begin position="601"/>
        <end position="614"/>
    </location>
</feature>
<reference evidence="5" key="1">
    <citation type="journal article" date="2010" name="BMC Genomics">
        <title>Combination of measures distinguishes pre-miRNAs from other stem-loops in the genome of the newly sequenced Anopheles darlingi.</title>
        <authorList>
            <person name="Mendes N.D."/>
            <person name="Freitas A.T."/>
            <person name="Vasconcelos A.T."/>
            <person name="Sagot M.F."/>
        </authorList>
    </citation>
    <scope>NUCLEOTIDE SEQUENCE</scope>
</reference>
<dbReference type="SUPFAM" id="SSF48371">
    <property type="entry name" value="ARM repeat"/>
    <property type="match status" value="2"/>
</dbReference>
<feature type="compositionally biased region" description="Acidic residues" evidence="3">
    <location>
        <begin position="1444"/>
        <end position="1460"/>
    </location>
</feature>
<dbReference type="GO" id="GO:0000226">
    <property type="term" value="P:microtubule cytoskeleton organization"/>
    <property type="evidence" value="ECO:0007669"/>
    <property type="project" value="TreeGrafter"/>
</dbReference>
<feature type="compositionally biased region" description="Basic and acidic residues" evidence="3">
    <location>
        <begin position="872"/>
        <end position="885"/>
    </location>
</feature>
<dbReference type="InterPro" id="IPR034085">
    <property type="entry name" value="TOG"/>
</dbReference>
<dbReference type="InterPro" id="IPR016024">
    <property type="entry name" value="ARM-type_fold"/>
</dbReference>
<feature type="region of interest" description="Disordered" evidence="3">
    <location>
        <begin position="798"/>
        <end position="895"/>
    </location>
</feature>
<feature type="compositionally biased region" description="Low complexity" evidence="3">
    <location>
        <begin position="271"/>
        <end position="283"/>
    </location>
</feature>
<sequence>MSSSVPTESPARYRRALNVENNHRVLSVLQLTPLWEYIIRNNELPVGLNMNELFREFLERLHDPEFQVRQHALRVLIDVIIVLRDETDVYFAPLLPPIIDNLGHPSPAVRKGALDVLKVYIAQTKLPETVMLEIMNYGMDRNPKDPLSSRYIVGVMLALPSLIQPAILTAKRTFILRAVINALGSKMVQITYQEIALKILLKIKNTIGSREFYECISVAYRRDFDLLCNVYGLPNPPKSPRRDVTSMAPVATPSAADGSIVKTWKPHLPPGVVSQPQQQPLSPKAQRWKSGSQGDLSRTTMYEPAAVALTGRPGLTHDYALTKTPTGAPMLRRVSLEKIDDSKVILETEIKINKESVTMRILEAQEGNTDQNGNSNSYSEESDEDNANKRFGVVRVLTDSELEDSVTVKSIGGTSSTSYHEPPMLGDDDPDLPLSSDMDYVRRTPRRVRFGGEIVKMRTPDSDTFDQSDQDALGGSQTSNSSMITSLTTTTTSGTPGTNHTMHGSMATQPSSTTPSSMPSLRSSLKSASSISERTASATSRAAMMRRQYSQSADTERSYHSSHGTGMFLSSSEYSNTGKDRTHMEMENDTSFVSSLLEDGHDVSDREDSNERLPSDTTPSTEPPSTSSRPKSSHTVRSAKPQNAARTPPTPPPPAAPQAPVAVSVKTEQPEVTVKQPQHPETPDNHSQPVVPVPAEPVPEPPPNASSLLADKIEEVKQAIQGIENKINNVVLKKAESVDMVTGGRSAAQTAHKLEPTLSLEVLLKTTNADTADNLEQSPLQEEQNQKDYTKELNIEIPREEKLQNAPPSPGKSPSKSPRKSPSKSPAKAKSAKPVRSGIPRLNTMPSPKTMRKAAQSGASKGGDTRNQLTPHAHESTLSSEERGRSRLRSRSATSINLKPRSVYVSPSSLSPAPHSGIEIMHNLLRSPSTSPHRSRRKTGGSANSNKSGDRISRTASAGSDTNNNQLMSTDTGGGDGRSDKCISVNEDDIYDVFGKTIATQTSVDEISDPFLPFSRTPSWVTVTNEERQRYSNGTHNGNIIMESGPRKEPNPVSTMDVDSGLLQSSEVSARSASPKPQAADSQSKIITSWEDLGIVDRLTLFQLKSGFRENVLQTVLFALMTFPSSYFDIKTLISRATEAALDSKKRCRHAALDVLAVLGQISSPKLVLDVVCSAVGIRPEGNHLITAVKARLARKQLPFVGPDGSVEYAVKVPSNRANAVIMFGADVDWIEAGSGSASPTFHRPSASGRSKYPSFQIENKPLDQKPSFKIFDDVKQPIESSKVTTSGWTSKIPTSYSNNYLPTSQANASANKQVHTDVRPSTDPIVEHDGLRQLKGGMRCYNPNQLSSTSIMKQRSEDNVSVHSHRSGTFHTEIDGISSNQVQYESDYDEEDVTRSRVEDNSNEAAGSRGASPARRTGTPKRYPTPSPTPLRGSYDDERHDDQAEEGYEEEEDEEEDPMEMARIRPKSRVQSASEGNLLAHSMELEHEMMPPPAVVVAPEKKIIRRPFLERRTSKVAPVKEVVSGVRAKSKMNEVMFQKTLRKFDKPKDALNNCLTHLESPNWEQNISGLQFFVRLIRHHPEVIDQQIHLLSVALSKQVRNLRSQVARTACQASAEFFSTHRRCIEGEAEDIATHLLHRTADTNKFLRADATHALESMCDNLSTTKVVHIISFKGATHQNAVVRTTAAKLLDKIVRQVGSEKVFTLPKETRDKLILTGANLLLEGSLETRNYTKSMFKQLSDHPHYNKVLLELLSTRDMAHSYGNEQSPAVVPLGSNKGGPHGLGDPDDRRLRKVEIEVLIPKIMRERAKTEKCVAEVKAFEDCCKDAGLFMVAKCQAPNDALKACSLRWYQDEQFKQECTEIYLEERKLFRETGLPKKFRK</sequence>
<dbReference type="Pfam" id="PF08583">
    <property type="entry name" value="Cmc1"/>
    <property type="match status" value="1"/>
</dbReference>
<dbReference type="VEuPathDB" id="VectorBase:ADAR2_007433"/>
<protein>
    <submittedName>
        <fullName evidence="4">TOG domain-containing protein</fullName>
    </submittedName>
</protein>
<dbReference type="Proteomes" id="UP000000673">
    <property type="component" value="Unassembled WGS sequence"/>
</dbReference>
<evidence type="ECO:0000256" key="2">
    <source>
        <dbReference type="ARBA" id="ARBA00023157"/>
    </source>
</evidence>
<dbReference type="PANTHER" id="PTHR21567">
    <property type="entry name" value="CLASP"/>
    <property type="match status" value="1"/>
</dbReference>
<dbReference type="GO" id="GO:0005881">
    <property type="term" value="C:cytoplasmic microtubule"/>
    <property type="evidence" value="ECO:0007669"/>
    <property type="project" value="TreeGrafter"/>
</dbReference>
<feature type="region of interest" description="Disordered" evidence="3">
    <location>
        <begin position="458"/>
        <end position="581"/>
    </location>
</feature>
<feature type="compositionally biased region" description="Polar residues" evidence="3">
    <location>
        <begin position="954"/>
        <end position="969"/>
    </location>
</feature>
<feature type="region of interest" description="Disordered" evidence="3">
    <location>
        <begin position="271"/>
        <end position="296"/>
    </location>
</feature>
<reference evidence="4" key="2">
    <citation type="submission" date="2015-06" db="UniProtKB">
        <authorList>
            <consortium name="EnsemblMetazoa"/>
        </authorList>
    </citation>
    <scope>IDENTIFICATION</scope>
</reference>
<feature type="compositionally biased region" description="Pro residues" evidence="3">
    <location>
        <begin position="648"/>
        <end position="657"/>
    </location>
</feature>
<feature type="compositionally biased region" description="Basic and acidic residues" evidence="3">
    <location>
        <begin position="1315"/>
        <end position="1326"/>
    </location>
</feature>
<feature type="region of interest" description="Disordered" evidence="3">
    <location>
        <begin position="601"/>
        <end position="706"/>
    </location>
</feature>
<feature type="region of interest" description="Disordered" evidence="3">
    <location>
        <begin position="1307"/>
        <end position="1326"/>
    </location>
</feature>
<proteinExistence type="inferred from homology"/>